<feature type="region of interest" description="Disordered" evidence="5">
    <location>
        <begin position="1"/>
        <end position="22"/>
    </location>
</feature>
<accession>A0A433QS07</accession>
<protein>
    <recommendedName>
        <fullName evidence="9">Transmembrane protein</fullName>
    </recommendedName>
</protein>
<dbReference type="AlphaFoldDB" id="A0A433QS07"/>
<keyword evidence="8" id="KW-1185">Reference proteome</keyword>
<evidence type="ECO:0000313" key="7">
    <source>
        <dbReference type="EMBL" id="RUS32563.1"/>
    </source>
</evidence>
<comment type="caution">
    <text evidence="7">The sequence shown here is derived from an EMBL/GenBank/DDBJ whole genome shotgun (WGS) entry which is preliminary data.</text>
</comment>
<evidence type="ECO:0000256" key="5">
    <source>
        <dbReference type="SAM" id="MobiDB-lite"/>
    </source>
</evidence>
<evidence type="ECO:0000256" key="4">
    <source>
        <dbReference type="ARBA" id="ARBA00023136"/>
    </source>
</evidence>
<dbReference type="Proteomes" id="UP000274822">
    <property type="component" value="Unassembled WGS sequence"/>
</dbReference>
<feature type="transmembrane region" description="Helical" evidence="6">
    <location>
        <begin position="121"/>
        <end position="145"/>
    </location>
</feature>
<evidence type="ECO:0008006" key="9">
    <source>
        <dbReference type="Google" id="ProtNLM"/>
    </source>
</evidence>
<evidence type="ECO:0000256" key="1">
    <source>
        <dbReference type="ARBA" id="ARBA00004141"/>
    </source>
</evidence>
<feature type="transmembrane region" description="Helical" evidence="6">
    <location>
        <begin position="55"/>
        <end position="76"/>
    </location>
</feature>
<keyword evidence="2 6" id="KW-0812">Transmembrane</keyword>
<name>A0A433QS07_9FUNG</name>
<feature type="transmembrane region" description="Helical" evidence="6">
    <location>
        <begin position="88"/>
        <end position="109"/>
    </location>
</feature>
<reference evidence="7 8" key="1">
    <citation type="journal article" date="2018" name="New Phytol.">
        <title>Phylogenomics of Endogonaceae and evolution of mycorrhizas within Mucoromycota.</title>
        <authorList>
            <person name="Chang Y."/>
            <person name="Desiro A."/>
            <person name="Na H."/>
            <person name="Sandor L."/>
            <person name="Lipzen A."/>
            <person name="Clum A."/>
            <person name="Barry K."/>
            <person name="Grigoriev I.V."/>
            <person name="Martin F.M."/>
            <person name="Stajich J.E."/>
            <person name="Smith M.E."/>
            <person name="Bonito G."/>
            <person name="Spatafora J.W."/>
        </authorList>
    </citation>
    <scope>NUCLEOTIDE SEQUENCE [LARGE SCALE GENOMIC DNA]</scope>
    <source>
        <strain evidence="7 8">AD002</strain>
    </source>
</reference>
<dbReference type="GO" id="GO:0016020">
    <property type="term" value="C:membrane"/>
    <property type="evidence" value="ECO:0007669"/>
    <property type="project" value="UniProtKB-SubCell"/>
</dbReference>
<gene>
    <name evidence="7" type="ORF">BC938DRAFT_475073</name>
</gene>
<evidence type="ECO:0000256" key="2">
    <source>
        <dbReference type="ARBA" id="ARBA00022692"/>
    </source>
</evidence>
<comment type="subcellular location">
    <subcellularLocation>
        <location evidence="1">Membrane</location>
        <topology evidence="1">Multi-pass membrane protein</topology>
    </subcellularLocation>
</comment>
<dbReference type="Pfam" id="PF01027">
    <property type="entry name" value="Bax1-I"/>
    <property type="match status" value="1"/>
</dbReference>
<proteinExistence type="predicted"/>
<sequence length="167" mass="19271">MSTYHTFKDPESIERSSSRHGRDVEEANDDIFETMFGISVRQLDVEERMKFVRKIYIIIAAQLATMVLFTYISMYIEVISDWIQWSKWVWWIPLLPITICALGCSYMLWSQHRELSWRARYSLLTVFTVLEGIVVCDLCMCLSGPSSFVDALVHGHSNALALVSYSG</sequence>
<evidence type="ECO:0000256" key="6">
    <source>
        <dbReference type="SAM" id="Phobius"/>
    </source>
</evidence>
<evidence type="ECO:0000313" key="8">
    <source>
        <dbReference type="Proteomes" id="UP000274822"/>
    </source>
</evidence>
<dbReference type="EMBL" id="RBNJ01001968">
    <property type="protein sequence ID" value="RUS32563.1"/>
    <property type="molecule type" value="Genomic_DNA"/>
</dbReference>
<dbReference type="InterPro" id="IPR006214">
    <property type="entry name" value="Bax_inhibitor_1-related"/>
</dbReference>
<evidence type="ECO:0000256" key="3">
    <source>
        <dbReference type="ARBA" id="ARBA00022989"/>
    </source>
</evidence>
<organism evidence="7 8">
    <name type="scientific">Jimgerdemannia flammicorona</name>
    <dbReference type="NCBI Taxonomy" id="994334"/>
    <lineage>
        <taxon>Eukaryota</taxon>
        <taxon>Fungi</taxon>
        <taxon>Fungi incertae sedis</taxon>
        <taxon>Mucoromycota</taxon>
        <taxon>Mucoromycotina</taxon>
        <taxon>Endogonomycetes</taxon>
        <taxon>Endogonales</taxon>
        <taxon>Endogonaceae</taxon>
        <taxon>Jimgerdemannia</taxon>
    </lineage>
</organism>
<keyword evidence="4 6" id="KW-0472">Membrane</keyword>
<keyword evidence="3 6" id="KW-1133">Transmembrane helix</keyword>